<dbReference type="Gene3D" id="2.60.120.260">
    <property type="entry name" value="Galactose-binding domain-like"/>
    <property type="match status" value="1"/>
</dbReference>
<gene>
    <name evidence="11" type="ORF">OSTQU699_LOCUS6573</name>
</gene>
<dbReference type="OrthoDB" id="10249031at2759"/>
<dbReference type="InterPro" id="IPR044849">
    <property type="entry name" value="CASTOR/POLLUX/SYM8-like"/>
</dbReference>
<feature type="domain" description="P/Homo B" evidence="10">
    <location>
        <begin position="442"/>
        <end position="570"/>
    </location>
</feature>
<dbReference type="Pfam" id="PF16683">
    <property type="entry name" value="TGase_elicitor"/>
    <property type="match status" value="2"/>
</dbReference>
<evidence type="ECO:0000256" key="4">
    <source>
        <dbReference type="ARBA" id="ARBA00022692"/>
    </source>
</evidence>
<protein>
    <recommendedName>
        <fullName evidence="10">P/Homo B domain-containing protein</fullName>
    </recommendedName>
</protein>
<dbReference type="Pfam" id="PF06241">
    <property type="entry name" value="Castor_Poll_mid"/>
    <property type="match status" value="1"/>
</dbReference>
<dbReference type="Proteomes" id="UP000708148">
    <property type="component" value="Unassembled WGS sequence"/>
</dbReference>
<dbReference type="GO" id="GO:0004252">
    <property type="term" value="F:serine-type endopeptidase activity"/>
    <property type="evidence" value="ECO:0007669"/>
    <property type="project" value="InterPro"/>
</dbReference>
<reference evidence="11" key="1">
    <citation type="submission" date="2020-12" db="EMBL/GenBank/DDBJ databases">
        <authorList>
            <person name="Iha C."/>
        </authorList>
    </citation>
    <scope>NUCLEOTIDE SEQUENCE</scope>
</reference>
<evidence type="ECO:0000259" key="10">
    <source>
        <dbReference type="PROSITE" id="PS51829"/>
    </source>
</evidence>
<dbReference type="GO" id="GO:0016755">
    <property type="term" value="F:aminoacyltransferase activity"/>
    <property type="evidence" value="ECO:0007669"/>
    <property type="project" value="InterPro"/>
</dbReference>
<evidence type="ECO:0000256" key="1">
    <source>
        <dbReference type="ARBA" id="ARBA00004127"/>
    </source>
</evidence>
<dbReference type="GO" id="GO:0006811">
    <property type="term" value="P:monoatomic ion transport"/>
    <property type="evidence" value="ECO:0007669"/>
    <property type="project" value="UniProtKB-KW"/>
</dbReference>
<evidence type="ECO:0000256" key="9">
    <source>
        <dbReference type="SAM" id="Phobius"/>
    </source>
</evidence>
<evidence type="ECO:0000256" key="7">
    <source>
        <dbReference type="ARBA" id="ARBA00023065"/>
    </source>
</evidence>
<dbReference type="PROSITE" id="PS51829">
    <property type="entry name" value="P_HOMO_B"/>
    <property type="match status" value="1"/>
</dbReference>
<evidence type="ECO:0000256" key="6">
    <source>
        <dbReference type="ARBA" id="ARBA00022989"/>
    </source>
</evidence>
<keyword evidence="12" id="KW-1185">Reference proteome</keyword>
<dbReference type="Gene3D" id="3.40.50.720">
    <property type="entry name" value="NAD(P)-binding Rossmann-like Domain"/>
    <property type="match status" value="2"/>
</dbReference>
<accession>A0A8S1J646</accession>
<evidence type="ECO:0000313" key="12">
    <source>
        <dbReference type="Proteomes" id="UP000708148"/>
    </source>
</evidence>
<dbReference type="InterPro" id="IPR010420">
    <property type="entry name" value="CASTOR/POLLUX/SYM8_dom"/>
</dbReference>
<feature type="transmembrane region" description="Helical" evidence="9">
    <location>
        <begin position="576"/>
        <end position="596"/>
    </location>
</feature>
<dbReference type="PANTHER" id="PTHR31563">
    <property type="entry name" value="ION CHANNEL POLLUX-RELATED"/>
    <property type="match status" value="1"/>
</dbReference>
<evidence type="ECO:0000256" key="8">
    <source>
        <dbReference type="ARBA" id="ARBA00023136"/>
    </source>
</evidence>
<keyword evidence="7" id="KW-0406">Ion transport</keyword>
<dbReference type="PANTHER" id="PTHR31563:SF10">
    <property type="entry name" value="ION CHANNEL POLLUX-RELATED"/>
    <property type="match status" value="1"/>
</dbReference>
<keyword evidence="2" id="KW-0813">Transport</keyword>
<dbReference type="GO" id="GO:0012505">
    <property type="term" value="C:endomembrane system"/>
    <property type="evidence" value="ECO:0007669"/>
    <property type="project" value="UniProtKB-SubCell"/>
</dbReference>
<dbReference type="SUPFAM" id="SSF49785">
    <property type="entry name" value="Galactose-binding domain-like"/>
    <property type="match status" value="1"/>
</dbReference>
<organism evidence="11 12">
    <name type="scientific">Ostreobium quekettii</name>
    <dbReference type="NCBI Taxonomy" id="121088"/>
    <lineage>
        <taxon>Eukaryota</taxon>
        <taxon>Viridiplantae</taxon>
        <taxon>Chlorophyta</taxon>
        <taxon>core chlorophytes</taxon>
        <taxon>Ulvophyceae</taxon>
        <taxon>TCBD clade</taxon>
        <taxon>Bryopsidales</taxon>
        <taxon>Ostreobineae</taxon>
        <taxon>Ostreobiaceae</taxon>
        <taxon>Ostreobium</taxon>
    </lineage>
</organism>
<dbReference type="EMBL" id="CAJHUC010001461">
    <property type="protein sequence ID" value="CAD7701214.1"/>
    <property type="molecule type" value="Genomic_DNA"/>
</dbReference>
<keyword evidence="4 9" id="KW-0812">Transmembrane</keyword>
<evidence type="ECO:0000256" key="5">
    <source>
        <dbReference type="ARBA" id="ARBA00022801"/>
    </source>
</evidence>
<evidence type="ECO:0000256" key="3">
    <source>
        <dbReference type="ARBA" id="ARBA00022670"/>
    </source>
</evidence>
<keyword evidence="3" id="KW-0645">Protease</keyword>
<dbReference type="InterPro" id="IPR008979">
    <property type="entry name" value="Galactose-bd-like_sf"/>
</dbReference>
<keyword evidence="8 9" id="KW-0472">Membrane</keyword>
<feature type="transmembrane region" description="Helical" evidence="9">
    <location>
        <begin position="1101"/>
        <end position="1125"/>
    </location>
</feature>
<dbReference type="GO" id="GO:0006508">
    <property type="term" value="P:proteolysis"/>
    <property type="evidence" value="ECO:0007669"/>
    <property type="project" value="UniProtKB-KW"/>
</dbReference>
<evidence type="ECO:0000313" key="11">
    <source>
        <dbReference type="EMBL" id="CAD7701214.1"/>
    </source>
</evidence>
<dbReference type="InterPro" id="IPR032048">
    <property type="entry name" value="TGase_elicitor"/>
</dbReference>
<comment type="caution">
    <text evidence="11">The sequence shown here is derived from an EMBL/GenBank/DDBJ whole genome shotgun (WGS) entry which is preliminary data.</text>
</comment>
<sequence>MTAEENWRGLSPAEKYDIAFNDWTPAEGFTDLSPFNPQTCEFDAAYYDGLGSAAKWTHENKGIAPMTNGIDDDNDGVEDAQECEQNREADRADFDRIETWWGICHAWAPAALVEPEPLAPVTRNGVTFDVSDQKGLIIQQWDRTSAYMVGGRCNEDELERDDTGRITVEECRDLNAGSWHVIVTNFIGLNRKGIVIERTTNYEVWNQPLFGYKIDEQREISQQEALTLLNLDTEVVTGEETGEFVHEIEEGSAKAKGVLELVNKADLEMLDDDAALYSTAAKNIIAHRDGEDATPGTADDNLFDTLAELDEVSYVGSAAFGQLLGYAVANGYVPGAEYKYNPDAERFIEVRMTTDWITEQHQSADRTDTIIDRYTMHDSYHYILELDAEGKIIGGEWVGDSNLNHPDFVWLPTRAISGNPNIDIEVVRDIIAEGRQSVLGDDEPETEALSFSSDEIVRIPDNDPAGAVSTIEVDRVGTVESITINANVEHTYRGDIYLELRHGGVAINVFNGHEVDSPWDDDIALEAVEVHGFEGANLSGDWELFAVDTYGYDVGQIMNWSIDFTGNAKRAISTGLTILGLAVFVGGLVAIVTQWLNETVRKLEMGLTPVSLEGHVVLLGWTDRTVGIVRELVRSQDRARQLIRFKKRKQLSIVVLAEELDASLLHEFKTQLGEDWDNSLITLRSGTPLRNEHLDRVDFLRAAVIVLPGADFAEDGPDAVDTRTIKTILSINQAAAVVEDREDLPLLIAEIHDSRKVSLARRAYRGEIELLASDRTTACLIAQNTRHEGLSFIYRELLDQEGNELYIRKCPELLGKPFHAVGAHFPWAIPIGVVYREGELWRSHLCPKFDYVLQKQDHLVFVCETLQNSEPVLVDVTPYPELAEIKTYKEEEPPIRRVLVLGWGHMLPALLDEFDGFTFQNHEVTILSAVPLEKRDREFQAYGMDLERVTVEHIEGDYTLMTDLERADLENFDQVIMLASEWVTLRPELRAVFDTLFGSRPPMFDFRPAASYPDVIGEELEFEALQRIARKYEEIAIGVRVEPVEGDDQETNGGVILNPDKHSSWKLTKKDDLIVLMRSVSFLHHRTRPRKGLLSKQSRQLVIILGLGFLLTVLACGGLLAIGVYGEREVDVPSTQEQLLIGPADLAPYTYTYTDLDVDASKTEIKKVEHVLGFTELTLTFEHESEDEFIFIFTRLYKDTNKADLMNDFTMEWGLNDLFLQDGVELVKTGDYACCDDSRFGYYTYQGDRIGALFIARQGDFVYSVDMYGLQIVDIEGLSELLDEKISEISKLQHF</sequence>
<evidence type="ECO:0000256" key="2">
    <source>
        <dbReference type="ARBA" id="ARBA00022448"/>
    </source>
</evidence>
<dbReference type="InterPro" id="IPR002884">
    <property type="entry name" value="P_dom"/>
</dbReference>
<name>A0A8S1J646_9CHLO</name>
<keyword evidence="5" id="KW-0378">Hydrolase</keyword>
<proteinExistence type="predicted"/>
<comment type="subcellular location">
    <subcellularLocation>
        <location evidence="1">Endomembrane system</location>
        <topology evidence="1">Multi-pass membrane protein</topology>
    </subcellularLocation>
</comment>
<keyword evidence="6 9" id="KW-1133">Transmembrane helix</keyword>